<dbReference type="InterPro" id="IPR041412">
    <property type="entry name" value="Xrn1_helical"/>
</dbReference>
<dbReference type="InterPro" id="IPR004859">
    <property type="entry name" value="Xrn1_N"/>
</dbReference>
<keyword evidence="2" id="KW-0378">Hydrolase</keyword>
<feature type="domain" description="Xrn1 helical" evidence="5">
    <location>
        <begin position="300"/>
        <end position="387"/>
    </location>
</feature>
<evidence type="ECO:0000256" key="3">
    <source>
        <dbReference type="ARBA" id="ARBA00022839"/>
    </source>
</evidence>
<protein>
    <recommendedName>
        <fullName evidence="7">Xrn1 N-terminal domain-containing protein</fullName>
    </recommendedName>
</protein>
<sequence>MGIPYYFASLIRQHKGIVSKVHDCLRPAVLAIDFNCLIHQYMDDTNPIQSIVDALRVLLDTVCSPTQFLYIAMDGMVPYAKMVQQRYRRFRTPEKTPVFDRHQISPETPYMKSLAIAIRESFPNAIVSDTSQQGEGEHKLLLWLKTLPPNQRESIVVYGLDADLILLTLSQKGLSTPGSFHLLREAQTFKKESQGFATLSVWKLSEKLDIPIDEYIRLCVLCFGNDFMPSLGMFSLREGGHERALRIYKQNKCSLVTQGGRAAFLVHAGKEELPFLLERTQSRGNAFERSIVSLDGKHLKEKYNTHILDGVADSKPVVDAFWKTFHWTLSYFTENKHPDWGWYYPYPDAPLVCQLNDYKEEAISYPSTVKPFTITEQLQFILPSTSLRTAKKRVAYPDELYDEEKDTRVPWMKRYVWESKPRMSLPCGSTLKETRIEPWGV</sequence>
<reference evidence="6" key="1">
    <citation type="journal article" date="2020" name="Nature">
        <title>Giant virus diversity and host interactions through global metagenomics.</title>
        <authorList>
            <person name="Schulz F."/>
            <person name="Roux S."/>
            <person name="Paez-Espino D."/>
            <person name="Jungbluth S."/>
            <person name="Walsh D.A."/>
            <person name="Denef V.J."/>
            <person name="McMahon K.D."/>
            <person name="Konstantinidis K.T."/>
            <person name="Eloe-Fadrosh E.A."/>
            <person name="Kyrpides N.C."/>
            <person name="Woyke T."/>
        </authorList>
    </citation>
    <scope>NUCLEOTIDE SEQUENCE</scope>
    <source>
        <strain evidence="6">GVMAG-M-3300023184-50</strain>
    </source>
</reference>
<dbReference type="PANTHER" id="PTHR12341">
    <property type="entry name" value="5'-&gt;3' EXORIBONUCLEASE"/>
    <property type="match status" value="1"/>
</dbReference>
<evidence type="ECO:0000256" key="1">
    <source>
        <dbReference type="ARBA" id="ARBA00022722"/>
    </source>
</evidence>
<evidence type="ECO:0000313" key="6">
    <source>
        <dbReference type="EMBL" id="QHT88266.1"/>
    </source>
</evidence>
<dbReference type="GO" id="GO:0000956">
    <property type="term" value="P:nuclear-transcribed mRNA catabolic process"/>
    <property type="evidence" value="ECO:0007669"/>
    <property type="project" value="TreeGrafter"/>
</dbReference>
<evidence type="ECO:0000256" key="2">
    <source>
        <dbReference type="ARBA" id="ARBA00022801"/>
    </source>
</evidence>
<dbReference type="GO" id="GO:0004534">
    <property type="term" value="F:5'-3' RNA exonuclease activity"/>
    <property type="evidence" value="ECO:0007669"/>
    <property type="project" value="TreeGrafter"/>
</dbReference>
<organism evidence="6">
    <name type="scientific">viral metagenome</name>
    <dbReference type="NCBI Taxonomy" id="1070528"/>
    <lineage>
        <taxon>unclassified sequences</taxon>
        <taxon>metagenomes</taxon>
        <taxon>organismal metagenomes</taxon>
    </lineage>
</organism>
<keyword evidence="1" id="KW-0540">Nuclease</keyword>
<evidence type="ECO:0000259" key="4">
    <source>
        <dbReference type="Pfam" id="PF03159"/>
    </source>
</evidence>
<evidence type="ECO:0000259" key="5">
    <source>
        <dbReference type="Pfam" id="PF17846"/>
    </source>
</evidence>
<dbReference type="Pfam" id="PF17846">
    <property type="entry name" value="XRN_M"/>
    <property type="match status" value="1"/>
</dbReference>
<dbReference type="InterPro" id="IPR027073">
    <property type="entry name" value="5_3_exoribonuclease"/>
</dbReference>
<keyword evidence="3" id="KW-0269">Exonuclease</keyword>
<dbReference type="Gene3D" id="3.40.50.12390">
    <property type="match status" value="1"/>
</dbReference>
<dbReference type="Pfam" id="PF03159">
    <property type="entry name" value="XRN_N"/>
    <property type="match status" value="2"/>
</dbReference>
<proteinExistence type="predicted"/>
<dbReference type="EMBL" id="MN740114">
    <property type="protein sequence ID" value="QHT88266.1"/>
    <property type="molecule type" value="Genomic_DNA"/>
</dbReference>
<dbReference type="AlphaFoldDB" id="A0A6C0I7H6"/>
<dbReference type="GO" id="GO:0005634">
    <property type="term" value="C:nucleus"/>
    <property type="evidence" value="ECO:0007669"/>
    <property type="project" value="TreeGrafter"/>
</dbReference>
<evidence type="ECO:0008006" key="7">
    <source>
        <dbReference type="Google" id="ProtNLM"/>
    </source>
</evidence>
<name>A0A6C0I7H6_9ZZZZ</name>
<feature type="domain" description="Xrn1 N-terminal" evidence="4">
    <location>
        <begin position="1"/>
        <end position="94"/>
    </location>
</feature>
<dbReference type="PANTHER" id="PTHR12341:SF41">
    <property type="entry name" value="5'-3' EXORIBONUCLEASE 2"/>
    <property type="match status" value="1"/>
</dbReference>
<accession>A0A6C0I7H6</accession>
<feature type="domain" description="Xrn1 N-terminal" evidence="4">
    <location>
        <begin position="95"/>
        <end position="185"/>
    </location>
</feature>
<dbReference type="GO" id="GO:0003723">
    <property type="term" value="F:RNA binding"/>
    <property type="evidence" value="ECO:0007669"/>
    <property type="project" value="TreeGrafter"/>
</dbReference>